<protein>
    <submittedName>
        <fullName evidence="1">Uncharacterized protein</fullName>
    </submittedName>
</protein>
<dbReference type="AlphaFoldDB" id="A0A2W5VJG1"/>
<evidence type="ECO:0000313" key="1">
    <source>
        <dbReference type="EMBL" id="PZR10541.1"/>
    </source>
</evidence>
<comment type="caution">
    <text evidence="1">The sequence shown here is derived from an EMBL/GenBank/DDBJ whole genome shotgun (WGS) entry which is preliminary data.</text>
</comment>
<sequence length="389" mass="42031">MLFALVVFVVSAAPPEVFDCKARKCRASKQKGDVWKVTLPKVKRDDGVECREAPEEYWLVPKSGPAQLLLEVCNDGYGASGVGEDSIDITANGFKHSRYGGSAWRWTSATELAFSPLRVVSESESNFNATMPGFTKESSWNWDTFRGKQVDEVAKCRPDGSPDIDSEESVHIESSPVPVVLLSDAFRNGGWKTTSLGACSVPASFVTFGKQSGKNDASLSAIATFPEKAARELYLEVRDDAFVTEATKWTLADHVELWFASSAGAWDECVGTRGGVQFGVSLDGKVNVGFGEPNASALSVEVARADGVVRMKVLLTGLPDDFVGIVYSDSDDGKKQKALLATSQLKFASVPTFSGWKKFPRDIAACDVSDGALKPKNTRVFEPKTAVIE</sequence>
<dbReference type="EMBL" id="QFQP01000017">
    <property type="protein sequence ID" value="PZR10541.1"/>
    <property type="molecule type" value="Genomic_DNA"/>
</dbReference>
<name>A0A2W5VJG1_9BACT</name>
<organism evidence="1 2">
    <name type="scientific">Archangium gephyra</name>
    <dbReference type="NCBI Taxonomy" id="48"/>
    <lineage>
        <taxon>Bacteria</taxon>
        <taxon>Pseudomonadati</taxon>
        <taxon>Myxococcota</taxon>
        <taxon>Myxococcia</taxon>
        <taxon>Myxococcales</taxon>
        <taxon>Cystobacterineae</taxon>
        <taxon>Archangiaceae</taxon>
        <taxon>Archangium</taxon>
    </lineage>
</organism>
<proteinExistence type="predicted"/>
<dbReference type="Proteomes" id="UP000249061">
    <property type="component" value="Unassembled WGS sequence"/>
</dbReference>
<reference evidence="1 2" key="1">
    <citation type="submission" date="2017-08" db="EMBL/GenBank/DDBJ databases">
        <title>Infants hospitalized years apart are colonized by the same room-sourced microbial strains.</title>
        <authorList>
            <person name="Brooks B."/>
            <person name="Olm M.R."/>
            <person name="Firek B.A."/>
            <person name="Baker R."/>
            <person name="Thomas B.C."/>
            <person name="Morowitz M.J."/>
            <person name="Banfield J.F."/>
        </authorList>
    </citation>
    <scope>NUCLEOTIDE SEQUENCE [LARGE SCALE GENOMIC DNA]</scope>
    <source>
        <strain evidence="1">S2_003_000_R2_14</strain>
    </source>
</reference>
<evidence type="ECO:0000313" key="2">
    <source>
        <dbReference type="Proteomes" id="UP000249061"/>
    </source>
</evidence>
<gene>
    <name evidence="1" type="ORF">DI536_20075</name>
</gene>
<accession>A0A2W5VJG1</accession>